<organism evidence="1 2">
    <name type="scientific">Macrococcus equipercicus</name>
    <dbReference type="NCBI Taxonomy" id="69967"/>
    <lineage>
        <taxon>Bacteria</taxon>
        <taxon>Bacillati</taxon>
        <taxon>Bacillota</taxon>
        <taxon>Bacilli</taxon>
        <taxon>Bacillales</taxon>
        <taxon>Staphylococcaceae</taxon>
        <taxon>Macrococcus</taxon>
    </lineage>
</organism>
<dbReference type="InterPro" id="IPR010144">
    <property type="entry name" value="CRISPR-assoc_prot_Csd1-typ"/>
</dbReference>
<dbReference type="Proteomes" id="UP001057381">
    <property type="component" value="Chromosome"/>
</dbReference>
<name>A0A9Q9BS21_9STAP</name>
<dbReference type="NCBIfam" id="TIGR01863">
    <property type="entry name" value="cas_Csd1"/>
    <property type="match status" value="1"/>
</dbReference>
<dbReference type="RefSeq" id="WP_254250459.1">
    <property type="nucleotide sequence ID" value="NZ_CP073809.1"/>
</dbReference>
<dbReference type="EMBL" id="CP073809">
    <property type="protein sequence ID" value="UTH14644.1"/>
    <property type="molecule type" value="Genomic_DNA"/>
</dbReference>
<accession>A0A9Q9BS21</accession>
<dbReference type="KEGG" id="mequ:KFV11_04610"/>
<reference evidence="1" key="1">
    <citation type="submission" date="2021-04" db="EMBL/GenBank/DDBJ databases">
        <title>Complete Genome Sequences of Macrococcus spp. from dog and cattle.</title>
        <authorList>
            <person name="Schwendener S."/>
            <person name="Perreten V."/>
        </authorList>
    </citation>
    <scope>NUCLEOTIDE SEQUENCE</scope>
    <source>
        <strain evidence="1">Epi0143-OL</strain>
    </source>
</reference>
<gene>
    <name evidence="1" type="primary">cas8c</name>
    <name evidence="1" type="ORF">KFV11_04610</name>
</gene>
<dbReference type="Pfam" id="PF09709">
    <property type="entry name" value="Cas_Csd1"/>
    <property type="match status" value="1"/>
</dbReference>
<dbReference type="AlphaFoldDB" id="A0A9Q9BS21"/>
<proteinExistence type="predicted"/>
<sequence>MSFTTALLKAYETAEDLNIVDKYDEFTTVLLPLFHSSMKSNNKNIICIYMNSEGQFEKAEYLPDKQVIIFPVTEQSVSRSGSNPPPHPVSDKLQYIIPVYLDKHENYLRELNQFYGSAETNDSKKFLRSILQLLQDGELLNKIVKDLYPGQDVTINEMTVSYRDEKDKKISVDLSSVFVTFAVTDFNKHQTATVSNLKSLHDDYIQYFNQKIEPNGICNISGESDYITQKHRGLLGNAKLISVSNNKETYAGRFKEKTDIVRIGYRSSEKIHLMLKYLLENPNSQAWLSEQQYLVNWFSDDISNDRQVNLTKNSNEFFTFLNSLNDAPIKNSPVMQHNKQIKQAFKRGDLSIKETENYYIAIIDKASNGRISLKYFRELSVSKLLENLQKWQHENAWWRYKKELNKSVLETPSLYQLIDTIMGVERDGNIVLSNDNYRKMQIRDLVTCIVEGKTLPNQYFLKADLNCRNRLSYPDTWNQMLFTALAVLNNKKEAFNEMLDRDNNNRSYLFGRLLAVYERMEAATFDKESKRTTNAEKFWTSYTNNPATMMNTLENKVKSYEYKLQHTQPGIYNTLQREKNDIINKLHDNSFNNMNSKLDYEFIFGYYAEIKDIFTKKTDVGEKNNDQ</sequence>
<evidence type="ECO:0000313" key="2">
    <source>
        <dbReference type="Proteomes" id="UP001057381"/>
    </source>
</evidence>
<evidence type="ECO:0000313" key="1">
    <source>
        <dbReference type="EMBL" id="UTH14644.1"/>
    </source>
</evidence>
<protein>
    <submittedName>
        <fullName evidence="1">Type I-C CRISPR-associated protein Cas8c/Csd1</fullName>
    </submittedName>
</protein>